<dbReference type="Pfam" id="PF19850">
    <property type="entry name" value="DUF6325"/>
    <property type="match status" value="1"/>
</dbReference>
<dbReference type="Proteomes" id="UP001200110">
    <property type="component" value="Unassembled WGS sequence"/>
</dbReference>
<evidence type="ECO:0000313" key="2">
    <source>
        <dbReference type="Proteomes" id="UP001200110"/>
    </source>
</evidence>
<protein>
    <submittedName>
        <fullName evidence="1">DUF6325 family protein</fullName>
    </submittedName>
</protein>
<name>A0ABS9IPL7_9ACTN</name>
<gene>
    <name evidence="1" type="ORF">L5G33_03300</name>
</gene>
<dbReference type="EMBL" id="JAKKOR010000002">
    <property type="protein sequence ID" value="MCF8587493.1"/>
    <property type="molecule type" value="Genomic_DNA"/>
</dbReference>
<accession>A0ABS9IPL7</accession>
<dbReference type="RefSeq" id="WP_236996729.1">
    <property type="nucleotide sequence ID" value="NZ_JAKKOR010000002.1"/>
</dbReference>
<reference evidence="1 2" key="1">
    <citation type="submission" date="2022-01" db="EMBL/GenBank/DDBJ databases">
        <authorList>
            <person name="Huang Y."/>
        </authorList>
    </citation>
    <scope>NUCLEOTIDE SEQUENCE [LARGE SCALE GENOMIC DNA]</scope>
    <source>
        <strain evidence="1 2">HY366</strain>
    </source>
</reference>
<sequence>MGFESLAGAGGLGPVEINVIMLGASRVSTVVFHALAEQLDAGVIRLLDAVVVTKAESGSVLVDEVDRTEFALAGTALAAPGLIGDDDVTDLLEHVPAGQAAAIVAFELVWARNLAAALNEDGSSVVAVERIPAHVVNTVAEMAAAE</sequence>
<organism evidence="1 2">
    <name type="scientific">Gordonia liuliyuniae</name>
    <dbReference type="NCBI Taxonomy" id="2911517"/>
    <lineage>
        <taxon>Bacteria</taxon>
        <taxon>Bacillati</taxon>
        <taxon>Actinomycetota</taxon>
        <taxon>Actinomycetes</taxon>
        <taxon>Mycobacteriales</taxon>
        <taxon>Gordoniaceae</taxon>
        <taxon>Gordonia</taxon>
    </lineage>
</organism>
<evidence type="ECO:0000313" key="1">
    <source>
        <dbReference type="EMBL" id="MCF8587493.1"/>
    </source>
</evidence>
<proteinExistence type="predicted"/>
<keyword evidence="2" id="KW-1185">Reference proteome</keyword>
<comment type="caution">
    <text evidence="1">The sequence shown here is derived from an EMBL/GenBank/DDBJ whole genome shotgun (WGS) entry which is preliminary data.</text>
</comment>
<dbReference type="InterPro" id="IPR046288">
    <property type="entry name" value="DUF6325"/>
</dbReference>